<dbReference type="PANTHER" id="PTHR46211:SF14">
    <property type="entry name" value="GLYCEROPHOSPHODIESTER PHOSPHODIESTERASE"/>
    <property type="match status" value="1"/>
</dbReference>
<evidence type="ECO:0000259" key="1">
    <source>
        <dbReference type="Pfam" id="PF03009"/>
    </source>
</evidence>
<dbReference type="RefSeq" id="WP_078496614.1">
    <property type="nucleotide sequence ID" value="NZ_MSZX01000001.1"/>
</dbReference>
<proteinExistence type="predicted"/>
<dbReference type="Proteomes" id="UP000190188">
    <property type="component" value="Unassembled WGS sequence"/>
</dbReference>
<feature type="domain" description="GP-PDE" evidence="1">
    <location>
        <begin position="16"/>
        <end position="220"/>
    </location>
</feature>
<dbReference type="STRING" id="1324314.BVG16_00640"/>
<comment type="caution">
    <text evidence="2">The sequence shown here is derived from an EMBL/GenBank/DDBJ whole genome shotgun (WGS) entry which is preliminary data.</text>
</comment>
<evidence type="ECO:0000313" key="3">
    <source>
        <dbReference type="Proteomes" id="UP000190188"/>
    </source>
</evidence>
<accession>A0A1T2XLY3</accession>
<dbReference type="PANTHER" id="PTHR46211">
    <property type="entry name" value="GLYCEROPHOSPHORYL DIESTER PHOSPHODIESTERASE"/>
    <property type="match status" value="1"/>
</dbReference>
<dbReference type="CDD" id="cd08556">
    <property type="entry name" value="GDPD"/>
    <property type="match status" value="1"/>
</dbReference>
<evidence type="ECO:0000313" key="2">
    <source>
        <dbReference type="EMBL" id="OPA80890.1"/>
    </source>
</evidence>
<dbReference type="InterPro" id="IPR030395">
    <property type="entry name" value="GP_PDE_dom"/>
</dbReference>
<dbReference type="OrthoDB" id="384721at2"/>
<protein>
    <recommendedName>
        <fullName evidence="1">GP-PDE domain-containing protein</fullName>
    </recommendedName>
</protein>
<reference evidence="2 3" key="1">
    <citation type="submission" date="2017-01" db="EMBL/GenBank/DDBJ databases">
        <title>Genome analysis of Paenibacillus selenitrireducens ES3-24.</title>
        <authorList>
            <person name="Xu D."/>
            <person name="Yao R."/>
            <person name="Zheng S."/>
        </authorList>
    </citation>
    <scope>NUCLEOTIDE SEQUENCE [LARGE SCALE GENOMIC DNA]</scope>
    <source>
        <strain evidence="2 3">ES3-24</strain>
    </source>
</reference>
<dbReference type="GO" id="GO:0006629">
    <property type="term" value="P:lipid metabolic process"/>
    <property type="evidence" value="ECO:0007669"/>
    <property type="project" value="InterPro"/>
</dbReference>
<dbReference type="GO" id="GO:0008081">
    <property type="term" value="F:phosphoric diester hydrolase activity"/>
    <property type="evidence" value="ECO:0007669"/>
    <property type="project" value="InterPro"/>
</dbReference>
<sequence length="239" mass="26649">MHLPQIIAHTGCEGKPDNTLGSSLAGRDAGAEVLEVDVRSTKDGICVLYHDDDSFISELTYEELLAKNPMNLPAGCVLERLETVLLAFKGQTVSFNLDLKEEAATFPTIELVNRLDMWDQVYFTGATNTMAQTPYRGRVIWNTPENLREMSTDSYEIMAQNMCEMAAREGYAGINMDYPSCREYMVHCAHAQGLRVWIYTVQDIGLFQTYAEMKVDAVSTLHVSAMATLRAQLNVLSSS</sequence>
<dbReference type="Pfam" id="PF03009">
    <property type="entry name" value="GDPD"/>
    <property type="match status" value="1"/>
</dbReference>
<dbReference type="AlphaFoldDB" id="A0A1T2XLY3"/>
<dbReference type="EMBL" id="MSZX01000001">
    <property type="protein sequence ID" value="OPA80890.1"/>
    <property type="molecule type" value="Genomic_DNA"/>
</dbReference>
<name>A0A1T2XLY3_9BACL</name>
<dbReference type="SUPFAM" id="SSF51695">
    <property type="entry name" value="PLC-like phosphodiesterases"/>
    <property type="match status" value="1"/>
</dbReference>
<organism evidence="2 3">
    <name type="scientific">Paenibacillus selenitireducens</name>
    <dbReference type="NCBI Taxonomy" id="1324314"/>
    <lineage>
        <taxon>Bacteria</taxon>
        <taxon>Bacillati</taxon>
        <taxon>Bacillota</taxon>
        <taxon>Bacilli</taxon>
        <taxon>Bacillales</taxon>
        <taxon>Paenibacillaceae</taxon>
        <taxon>Paenibacillus</taxon>
    </lineage>
</organism>
<keyword evidence="3" id="KW-1185">Reference proteome</keyword>
<gene>
    <name evidence="2" type="ORF">BVG16_00640</name>
</gene>
<dbReference type="InterPro" id="IPR017946">
    <property type="entry name" value="PLC-like_Pdiesterase_TIM-brl"/>
</dbReference>
<dbReference type="Gene3D" id="3.20.20.190">
    <property type="entry name" value="Phosphatidylinositol (PI) phosphodiesterase"/>
    <property type="match status" value="1"/>
</dbReference>